<organism evidence="1 2">
    <name type="scientific">Aphis craccivora</name>
    <name type="common">Cowpea aphid</name>
    <dbReference type="NCBI Taxonomy" id="307492"/>
    <lineage>
        <taxon>Eukaryota</taxon>
        <taxon>Metazoa</taxon>
        <taxon>Ecdysozoa</taxon>
        <taxon>Arthropoda</taxon>
        <taxon>Hexapoda</taxon>
        <taxon>Insecta</taxon>
        <taxon>Pterygota</taxon>
        <taxon>Neoptera</taxon>
        <taxon>Paraneoptera</taxon>
        <taxon>Hemiptera</taxon>
        <taxon>Sternorrhyncha</taxon>
        <taxon>Aphidomorpha</taxon>
        <taxon>Aphidoidea</taxon>
        <taxon>Aphididae</taxon>
        <taxon>Aphidini</taxon>
        <taxon>Aphis</taxon>
        <taxon>Aphis</taxon>
    </lineage>
</organism>
<reference evidence="1 2" key="1">
    <citation type="submission" date="2019-08" db="EMBL/GenBank/DDBJ databases">
        <title>Whole genome of Aphis craccivora.</title>
        <authorList>
            <person name="Voronova N.V."/>
            <person name="Shulinski R.S."/>
            <person name="Bandarenka Y.V."/>
            <person name="Zhorov D.G."/>
            <person name="Warner D."/>
        </authorList>
    </citation>
    <scope>NUCLEOTIDE SEQUENCE [LARGE SCALE GENOMIC DNA]</scope>
    <source>
        <strain evidence="1">180601</strain>
        <tissue evidence="1">Whole Body</tissue>
    </source>
</reference>
<protein>
    <submittedName>
        <fullName evidence="1">Uncharacterized protein</fullName>
    </submittedName>
</protein>
<sequence length="74" mass="8566">MKNHQIKDLKNIGPATCLPLVFVVGGVRRTVRGQRQRLNVVAHVRRVAASALRVQKRYDRVPFRVHVTPCNRRR</sequence>
<gene>
    <name evidence="1" type="ORF">FWK35_00000884</name>
</gene>
<dbReference type="EMBL" id="VUJU01000012">
    <property type="protein sequence ID" value="KAF0774058.1"/>
    <property type="molecule type" value="Genomic_DNA"/>
</dbReference>
<dbReference type="Proteomes" id="UP000478052">
    <property type="component" value="Unassembled WGS sequence"/>
</dbReference>
<name>A0A6G0ZS38_APHCR</name>
<comment type="caution">
    <text evidence="1">The sequence shown here is derived from an EMBL/GenBank/DDBJ whole genome shotgun (WGS) entry which is preliminary data.</text>
</comment>
<keyword evidence="2" id="KW-1185">Reference proteome</keyword>
<evidence type="ECO:0000313" key="1">
    <source>
        <dbReference type="EMBL" id="KAF0774058.1"/>
    </source>
</evidence>
<dbReference type="AlphaFoldDB" id="A0A6G0ZS38"/>
<accession>A0A6G0ZS38</accession>
<proteinExistence type="predicted"/>
<evidence type="ECO:0000313" key="2">
    <source>
        <dbReference type="Proteomes" id="UP000478052"/>
    </source>
</evidence>